<dbReference type="GO" id="GO:0009245">
    <property type="term" value="P:lipid A biosynthetic process"/>
    <property type="evidence" value="ECO:0007669"/>
    <property type="project" value="TreeGrafter"/>
</dbReference>
<dbReference type="RefSeq" id="WP_205256358.1">
    <property type="nucleotide sequence ID" value="NZ_BAAAPV010000001.1"/>
</dbReference>
<dbReference type="Proteomes" id="UP000663801">
    <property type="component" value="Unassembled WGS sequence"/>
</dbReference>
<organism evidence="2 3">
    <name type="scientific">Nakamurella flavida</name>
    <dbReference type="NCBI Taxonomy" id="363630"/>
    <lineage>
        <taxon>Bacteria</taxon>
        <taxon>Bacillati</taxon>
        <taxon>Actinomycetota</taxon>
        <taxon>Actinomycetes</taxon>
        <taxon>Nakamurellales</taxon>
        <taxon>Nakamurellaceae</taxon>
        <taxon>Nakamurella</taxon>
    </lineage>
</organism>
<dbReference type="Pfam" id="PF00149">
    <property type="entry name" value="Metallophos"/>
    <property type="match status" value="1"/>
</dbReference>
<dbReference type="PANTHER" id="PTHR31302:SF20">
    <property type="entry name" value="CONSERVED PROTEIN"/>
    <property type="match status" value="1"/>
</dbReference>
<reference evidence="2" key="1">
    <citation type="submission" date="2021-01" db="EMBL/GenBank/DDBJ databases">
        <title>KCTC 19127 draft genome.</title>
        <authorList>
            <person name="An D."/>
        </authorList>
    </citation>
    <scope>NUCLEOTIDE SEQUENCE</scope>
    <source>
        <strain evidence="2">KCTC 19127</strain>
    </source>
</reference>
<evidence type="ECO:0000313" key="2">
    <source>
        <dbReference type="EMBL" id="MBM9476280.1"/>
    </source>
</evidence>
<feature type="domain" description="Calcineurin-like phosphoesterase" evidence="1">
    <location>
        <begin position="59"/>
        <end position="243"/>
    </location>
</feature>
<comment type="caution">
    <text evidence="2">The sequence shown here is derived from an EMBL/GenBank/DDBJ whole genome shotgun (WGS) entry which is preliminary data.</text>
</comment>
<dbReference type="PANTHER" id="PTHR31302">
    <property type="entry name" value="TRANSMEMBRANE PROTEIN WITH METALLOPHOSPHOESTERASE DOMAIN-RELATED"/>
    <property type="match status" value="1"/>
</dbReference>
<accession>A0A939C281</accession>
<dbReference type="AlphaFoldDB" id="A0A939C281"/>
<dbReference type="Gene3D" id="3.60.21.10">
    <property type="match status" value="1"/>
</dbReference>
<dbReference type="GO" id="GO:0016020">
    <property type="term" value="C:membrane"/>
    <property type="evidence" value="ECO:0007669"/>
    <property type="project" value="GOC"/>
</dbReference>
<dbReference type="InterPro" id="IPR051158">
    <property type="entry name" value="Metallophosphoesterase_sf"/>
</dbReference>
<gene>
    <name evidence="2" type="ORF">JL107_07490</name>
</gene>
<dbReference type="CDD" id="cd07385">
    <property type="entry name" value="MPP_YkuE_C"/>
    <property type="match status" value="1"/>
</dbReference>
<evidence type="ECO:0000313" key="3">
    <source>
        <dbReference type="Proteomes" id="UP000663801"/>
    </source>
</evidence>
<proteinExistence type="predicted"/>
<dbReference type="GO" id="GO:0008758">
    <property type="term" value="F:UDP-2,3-diacylglucosamine hydrolase activity"/>
    <property type="evidence" value="ECO:0007669"/>
    <property type="project" value="TreeGrafter"/>
</dbReference>
<evidence type="ECO:0000259" key="1">
    <source>
        <dbReference type="Pfam" id="PF00149"/>
    </source>
</evidence>
<dbReference type="InterPro" id="IPR004843">
    <property type="entry name" value="Calcineurin-like_PHP"/>
</dbReference>
<protein>
    <submittedName>
        <fullName evidence="2">Metallophosphoesterase</fullName>
    </submittedName>
</protein>
<dbReference type="SUPFAM" id="SSF56300">
    <property type="entry name" value="Metallo-dependent phosphatases"/>
    <property type="match status" value="1"/>
</dbReference>
<dbReference type="InterPro" id="IPR029052">
    <property type="entry name" value="Metallo-depent_PP-like"/>
</dbReference>
<dbReference type="EMBL" id="JAERWL010000006">
    <property type="protein sequence ID" value="MBM9476280.1"/>
    <property type="molecule type" value="Genomic_DNA"/>
</dbReference>
<keyword evidence="3" id="KW-1185">Reference proteome</keyword>
<sequence length="308" mass="33123">MSSRSTPSVRRPARSRAAPLLGAAVAAGAAAAGWGLVEPSLFALRRIDVPVLAPGAWPIRLLHISDLHLVPGQDRKARWVSGLADLRPDLVINTGDTLSHARSVPAAVAAFGGLLDLPGAFVFGNNDYYAPIRKSPHRYFFGAQPLPTRPVDLPWQDLRAAQAERGWVDLDNTRATLTVLGQRIALAGLDDPFTRRDRYAEIAGPADPEAVVRIGVVHAPQPRVLDRFADDGYDLVLAGHTHGGQVRLPGVGALTTNCDLDRSRARGLSRWGAHTRLHVSAGLGCNPYVPVRFCCRPEATLLTLVPRA</sequence>
<name>A0A939C281_9ACTN</name>